<dbReference type="InterPro" id="IPR025188">
    <property type="entry name" value="DUF4113"/>
</dbReference>
<dbReference type="GO" id="GO:0005829">
    <property type="term" value="C:cytosol"/>
    <property type="evidence" value="ECO:0007669"/>
    <property type="project" value="TreeGrafter"/>
</dbReference>
<evidence type="ECO:0000259" key="6">
    <source>
        <dbReference type="PROSITE" id="PS50173"/>
    </source>
</evidence>
<dbReference type="GO" id="GO:0003684">
    <property type="term" value="F:damaged DNA binding"/>
    <property type="evidence" value="ECO:0007669"/>
    <property type="project" value="InterPro"/>
</dbReference>
<keyword evidence="4" id="KW-0234">DNA repair</keyword>
<dbReference type="InterPro" id="IPR001126">
    <property type="entry name" value="UmuC"/>
</dbReference>
<dbReference type="Pfam" id="PF11799">
    <property type="entry name" value="IMS_C"/>
    <property type="match status" value="1"/>
</dbReference>
<keyword evidence="3" id="KW-0741">SOS mutagenesis</keyword>
<name>A0A106QDR4_9BURK</name>
<dbReference type="InterPro" id="IPR043502">
    <property type="entry name" value="DNA/RNA_pol_sf"/>
</dbReference>
<accession>A0A106QDR4</accession>
<dbReference type="EMBL" id="LPHD01000049">
    <property type="protein sequence ID" value="KWA84352.1"/>
    <property type="molecule type" value="Genomic_DNA"/>
</dbReference>
<dbReference type="PANTHER" id="PTHR11076:SF34">
    <property type="entry name" value="PROTEIN UMUC"/>
    <property type="match status" value="1"/>
</dbReference>
<dbReference type="SUPFAM" id="SSF56672">
    <property type="entry name" value="DNA/RNA polymerases"/>
    <property type="match status" value="1"/>
</dbReference>
<sequence length="426" mass="46942">MFALVDGNNFYVSCERVFNPRLVGKPVVVLSNNDGCVVARSQEAKDLGLKMGVPWFQVRHLEVEAGLIGLSSNYALYADMSNRMMTVLGTYSPVQEVYSIDESFLDLTGFRRDLTDYGHEMRAHVLKWLGLPTCVGIGNTKTLAKLANHIAKKNVGRVWDGVCDLTQLSPAARDALMAKIDIGDVWGVGRRLSAALKERGMHTALDLRRADAATLRRRFSVVLERTVHELNGLACQVMDAQPGPQQQIVCSRSFGSPVMDEPQLGEALSEFCTRAAERLRGQELSAGRMQVFIQTSPFRKQDRQYSNAVTLPFSTPTSDTRTFVSTALAGLAHIYRPGFKYAKAGVMLLELQPQRVVQLGLDFDAGATQRSTRVMAAMDALNARFGKGTVVVGSTAPAGTRSAWMMQQSRKSPPFTTDWDYLPVAR</sequence>
<keyword evidence="5" id="KW-0742">SOS response</keyword>
<dbReference type="NCBIfam" id="NF002955">
    <property type="entry name" value="PRK03609.1"/>
    <property type="match status" value="1"/>
</dbReference>
<protein>
    <submittedName>
        <fullName evidence="7">DNA polymerase V subunit UmuC</fullName>
    </submittedName>
</protein>
<evidence type="ECO:0000256" key="5">
    <source>
        <dbReference type="ARBA" id="ARBA00023236"/>
    </source>
</evidence>
<dbReference type="InterPro" id="IPR043128">
    <property type="entry name" value="Rev_trsase/Diguanyl_cyclase"/>
</dbReference>
<dbReference type="PROSITE" id="PS50173">
    <property type="entry name" value="UMUC"/>
    <property type="match status" value="1"/>
</dbReference>
<evidence type="ECO:0000313" key="7">
    <source>
        <dbReference type="EMBL" id="KWA84352.1"/>
    </source>
</evidence>
<reference evidence="7 8" key="1">
    <citation type="submission" date="2015-11" db="EMBL/GenBank/DDBJ databases">
        <title>Expanding the genomic diversity of Burkholderia species for the development of highly accurate diagnostics.</title>
        <authorList>
            <person name="Sahl J."/>
            <person name="Keim P."/>
            <person name="Wagner D."/>
        </authorList>
    </citation>
    <scope>NUCLEOTIDE SEQUENCE [LARGE SCALE GENOMIC DNA]</scope>
    <source>
        <strain evidence="7 8">MSMB2087WGS</strain>
    </source>
</reference>
<evidence type="ECO:0000256" key="3">
    <source>
        <dbReference type="ARBA" id="ARBA00023199"/>
    </source>
</evidence>
<dbReference type="Gene3D" id="3.40.1170.60">
    <property type="match status" value="1"/>
</dbReference>
<dbReference type="GO" id="GO:0009432">
    <property type="term" value="P:SOS response"/>
    <property type="evidence" value="ECO:0007669"/>
    <property type="project" value="UniProtKB-KW"/>
</dbReference>
<dbReference type="InterPro" id="IPR036775">
    <property type="entry name" value="DNA_pol_Y-fam_lit_finger_sf"/>
</dbReference>
<comment type="similarity">
    <text evidence="1">Belongs to the DNA polymerase type-Y family.</text>
</comment>
<evidence type="ECO:0000256" key="4">
    <source>
        <dbReference type="ARBA" id="ARBA00023204"/>
    </source>
</evidence>
<dbReference type="GO" id="GO:0042276">
    <property type="term" value="P:error-prone translesion synthesis"/>
    <property type="evidence" value="ECO:0007669"/>
    <property type="project" value="TreeGrafter"/>
</dbReference>
<evidence type="ECO:0000313" key="8">
    <source>
        <dbReference type="Proteomes" id="UP000060630"/>
    </source>
</evidence>
<dbReference type="Pfam" id="PF00817">
    <property type="entry name" value="IMS"/>
    <property type="match status" value="1"/>
</dbReference>
<dbReference type="InterPro" id="IPR050116">
    <property type="entry name" value="DNA_polymerase-Y"/>
</dbReference>
<organism evidence="7 8">
    <name type="scientific">Burkholderia ubonensis</name>
    <dbReference type="NCBI Taxonomy" id="101571"/>
    <lineage>
        <taxon>Bacteria</taxon>
        <taxon>Pseudomonadati</taxon>
        <taxon>Pseudomonadota</taxon>
        <taxon>Betaproteobacteria</taxon>
        <taxon>Burkholderiales</taxon>
        <taxon>Burkholderiaceae</taxon>
        <taxon>Burkholderia</taxon>
        <taxon>Burkholderia cepacia complex</taxon>
    </lineage>
</organism>
<gene>
    <name evidence="7" type="ORF">WL29_22855</name>
</gene>
<proteinExistence type="inferred from homology"/>
<dbReference type="GO" id="GO:0003887">
    <property type="term" value="F:DNA-directed DNA polymerase activity"/>
    <property type="evidence" value="ECO:0007669"/>
    <property type="project" value="TreeGrafter"/>
</dbReference>
<dbReference type="Gene3D" id="3.30.1490.100">
    <property type="entry name" value="DNA polymerase, Y-family, little finger domain"/>
    <property type="match status" value="1"/>
</dbReference>
<dbReference type="Pfam" id="PF13438">
    <property type="entry name" value="DUF4113"/>
    <property type="match status" value="1"/>
</dbReference>
<evidence type="ECO:0000256" key="1">
    <source>
        <dbReference type="ARBA" id="ARBA00010945"/>
    </source>
</evidence>
<dbReference type="GO" id="GO:0006281">
    <property type="term" value="P:DNA repair"/>
    <property type="evidence" value="ECO:0007669"/>
    <property type="project" value="UniProtKB-KW"/>
</dbReference>
<dbReference type="Gene3D" id="1.10.150.20">
    <property type="entry name" value="5' to 3' exonuclease, C-terminal subdomain"/>
    <property type="match status" value="1"/>
</dbReference>
<dbReference type="PANTHER" id="PTHR11076">
    <property type="entry name" value="DNA REPAIR POLYMERASE UMUC / TRANSFERASE FAMILY MEMBER"/>
    <property type="match status" value="1"/>
</dbReference>
<comment type="caution">
    <text evidence="7">The sequence shown here is derived from an EMBL/GenBank/DDBJ whole genome shotgun (WGS) entry which is preliminary data.</text>
</comment>
<dbReference type="Gene3D" id="3.30.70.270">
    <property type="match status" value="1"/>
</dbReference>
<dbReference type="Proteomes" id="UP000060630">
    <property type="component" value="Unassembled WGS sequence"/>
</dbReference>
<feature type="domain" description="UmuC" evidence="6">
    <location>
        <begin position="2"/>
        <end position="189"/>
    </location>
</feature>
<dbReference type="InterPro" id="IPR017961">
    <property type="entry name" value="DNA_pol_Y-fam_little_finger"/>
</dbReference>
<evidence type="ECO:0000256" key="2">
    <source>
        <dbReference type="ARBA" id="ARBA00022763"/>
    </source>
</evidence>
<dbReference type="CDD" id="cd01700">
    <property type="entry name" value="PolY_Pol_V_umuC"/>
    <property type="match status" value="1"/>
</dbReference>
<dbReference type="AlphaFoldDB" id="A0A106QDR4"/>
<keyword evidence="2" id="KW-0227">DNA damage</keyword>